<dbReference type="GO" id="GO:0004519">
    <property type="term" value="F:endonuclease activity"/>
    <property type="evidence" value="ECO:0007669"/>
    <property type="project" value="UniProtKB-KW"/>
</dbReference>
<proteinExistence type="predicted"/>
<dbReference type="EMBL" id="WSEM01000020">
    <property type="protein sequence ID" value="MVQ38074.1"/>
    <property type="molecule type" value="Genomic_DNA"/>
</dbReference>
<evidence type="ECO:0000259" key="1">
    <source>
        <dbReference type="Pfam" id="PF05685"/>
    </source>
</evidence>
<evidence type="ECO:0000313" key="3">
    <source>
        <dbReference type="Proteomes" id="UP000467637"/>
    </source>
</evidence>
<dbReference type="InterPro" id="IPR012296">
    <property type="entry name" value="Nuclease_put_TT1808"/>
</dbReference>
<dbReference type="Proteomes" id="UP000467637">
    <property type="component" value="Unassembled WGS sequence"/>
</dbReference>
<dbReference type="Gene3D" id="3.90.1570.10">
    <property type="entry name" value="tt1808, chain A"/>
    <property type="match status" value="1"/>
</dbReference>
<dbReference type="InterPro" id="IPR008538">
    <property type="entry name" value="Uma2"/>
</dbReference>
<dbReference type="Pfam" id="PF05685">
    <property type="entry name" value="Uma2"/>
    <property type="match status" value="1"/>
</dbReference>
<keyword evidence="2" id="KW-0540">Nuclease</keyword>
<organism evidence="2 3">
    <name type="scientific">Paenibacillus anseongense</name>
    <dbReference type="NCBI Taxonomy" id="2682845"/>
    <lineage>
        <taxon>Bacteria</taxon>
        <taxon>Bacillati</taxon>
        <taxon>Bacillota</taxon>
        <taxon>Bacilli</taxon>
        <taxon>Bacillales</taxon>
        <taxon>Paenibacillaceae</taxon>
        <taxon>Paenibacillus</taxon>
    </lineage>
</organism>
<dbReference type="PANTHER" id="PTHR36558:SF1">
    <property type="entry name" value="RESTRICTION ENDONUCLEASE DOMAIN-CONTAINING PROTEIN-RELATED"/>
    <property type="match status" value="1"/>
</dbReference>
<dbReference type="PANTHER" id="PTHR36558">
    <property type="entry name" value="GLR1098 PROTEIN"/>
    <property type="match status" value="1"/>
</dbReference>
<comment type="caution">
    <text evidence="2">The sequence shown here is derived from an EMBL/GenBank/DDBJ whole genome shotgun (WGS) entry which is preliminary data.</text>
</comment>
<feature type="domain" description="Putative restriction endonuclease" evidence="1">
    <location>
        <begin position="63"/>
        <end position="232"/>
    </location>
</feature>
<protein>
    <submittedName>
        <fullName evidence="2">Uma2 family endonuclease</fullName>
    </submittedName>
</protein>
<gene>
    <name evidence="2" type="ORF">GON05_25950</name>
</gene>
<accession>A0ABW9UD26</accession>
<sequence>MSVDYRCRNSTIFVGWKIALDRLFLLINNGSFEHDTLNKCHSKIRRRLNIIVSNPDEKNIHTYQDWLTWDGTWELIDGKAYNMSLAPTSLHQFIVGELHFALRTFFESRSCFVFVAPFDVFFSESEAYDSPDHVTQPDLTVVCSKDQISKKGCNGAPALIIEVLSPSTALKDFNEKFNLYQKYGVQEYWIVDPGNRTAHVYYLQDGSYQVRRLYTEQEAIQSITFKELQIPMNRLFSIE</sequence>
<name>A0ABW9UD26_9BACL</name>
<keyword evidence="3" id="KW-1185">Reference proteome</keyword>
<keyword evidence="2" id="KW-0255">Endonuclease</keyword>
<dbReference type="SUPFAM" id="SSF52980">
    <property type="entry name" value="Restriction endonuclease-like"/>
    <property type="match status" value="1"/>
</dbReference>
<dbReference type="CDD" id="cd06260">
    <property type="entry name" value="DUF820-like"/>
    <property type="match status" value="1"/>
</dbReference>
<evidence type="ECO:0000313" key="2">
    <source>
        <dbReference type="EMBL" id="MVQ38074.1"/>
    </source>
</evidence>
<keyword evidence="2" id="KW-0378">Hydrolase</keyword>
<reference evidence="2 3" key="1">
    <citation type="submission" date="2019-12" db="EMBL/GenBank/DDBJ databases">
        <authorList>
            <person name="Huq M.A."/>
        </authorList>
    </citation>
    <scope>NUCLEOTIDE SEQUENCE [LARGE SCALE GENOMIC DNA]</scope>
    <source>
        <strain evidence="2 3">MAH-34</strain>
    </source>
</reference>
<dbReference type="InterPro" id="IPR011335">
    <property type="entry name" value="Restrct_endonuc-II-like"/>
</dbReference>